<evidence type="ECO:0000256" key="4">
    <source>
        <dbReference type="ARBA" id="ARBA00022862"/>
    </source>
</evidence>
<evidence type="ECO:0000256" key="2">
    <source>
        <dbReference type="ARBA" id="ARBA00013017"/>
    </source>
</evidence>
<dbReference type="InterPro" id="IPR000866">
    <property type="entry name" value="AhpC/TSA"/>
</dbReference>
<evidence type="ECO:0000256" key="5">
    <source>
        <dbReference type="ARBA" id="ARBA00023002"/>
    </source>
</evidence>
<accession>A0A381UUH5</accession>
<comment type="similarity">
    <text evidence="9">Belongs to the peroxiredoxin family. BCP/PrxQ subfamily.</text>
</comment>
<name>A0A381UUH5_9ZZZZ</name>
<dbReference type="PANTHER" id="PTHR42801">
    <property type="entry name" value="THIOREDOXIN-DEPENDENT PEROXIDE REDUCTASE"/>
    <property type="match status" value="1"/>
</dbReference>
<dbReference type="AlphaFoldDB" id="A0A381UUH5"/>
<keyword evidence="5" id="KW-0560">Oxidoreductase</keyword>
<evidence type="ECO:0000256" key="1">
    <source>
        <dbReference type="ARBA" id="ARBA00011245"/>
    </source>
</evidence>
<proteinExistence type="inferred from homology"/>
<sequence>MTQTTLGKKIPAFTCYATREKTISTKELKGSPFILYFYPRDNTPGCTQEGIDFRDNHAQFKNYEATVLGVSRDGMQSHEKFRTKYKLPFDLISDSNEKLCKLFNVIKEKNMYGRKVLGIERSTFLIDSGGILRREWRKIRVGGHAKEVLYTLKDLYTASGK</sequence>
<dbReference type="PANTHER" id="PTHR42801:SF4">
    <property type="entry name" value="AHPC_TSA FAMILY PROTEIN"/>
    <property type="match status" value="1"/>
</dbReference>
<reference evidence="12" key="1">
    <citation type="submission" date="2018-05" db="EMBL/GenBank/DDBJ databases">
        <authorList>
            <person name="Lanie J.A."/>
            <person name="Ng W.-L."/>
            <person name="Kazmierczak K.M."/>
            <person name="Andrzejewski T.M."/>
            <person name="Davidsen T.M."/>
            <person name="Wayne K.J."/>
            <person name="Tettelin H."/>
            <person name="Glass J.I."/>
            <person name="Rusch D."/>
            <person name="Podicherti R."/>
            <person name="Tsui H.-C.T."/>
            <person name="Winkler M.E."/>
        </authorList>
    </citation>
    <scope>NUCLEOTIDE SEQUENCE</scope>
</reference>
<protein>
    <recommendedName>
        <fullName evidence="2">thioredoxin-dependent peroxiredoxin</fullName>
        <ecNumber evidence="2">1.11.1.24</ecNumber>
    </recommendedName>
    <alternativeName>
        <fullName evidence="8">Thioredoxin peroxidase</fullName>
    </alternativeName>
</protein>
<evidence type="ECO:0000256" key="7">
    <source>
        <dbReference type="ARBA" id="ARBA00023284"/>
    </source>
</evidence>
<gene>
    <name evidence="12" type="ORF">METZ01_LOCUS84653</name>
</gene>
<evidence type="ECO:0000256" key="3">
    <source>
        <dbReference type="ARBA" id="ARBA00022559"/>
    </source>
</evidence>
<comment type="catalytic activity">
    <reaction evidence="10">
        <text>a hydroperoxide + [thioredoxin]-dithiol = an alcohol + [thioredoxin]-disulfide + H2O</text>
        <dbReference type="Rhea" id="RHEA:62620"/>
        <dbReference type="Rhea" id="RHEA-COMP:10698"/>
        <dbReference type="Rhea" id="RHEA-COMP:10700"/>
        <dbReference type="ChEBI" id="CHEBI:15377"/>
        <dbReference type="ChEBI" id="CHEBI:29950"/>
        <dbReference type="ChEBI" id="CHEBI:30879"/>
        <dbReference type="ChEBI" id="CHEBI:35924"/>
        <dbReference type="ChEBI" id="CHEBI:50058"/>
        <dbReference type="EC" id="1.11.1.24"/>
    </reaction>
</comment>
<evidence type="ECO:0000256" key="8">
    <source>
        <dbReference type="ARBA" id="ARBA00032824"/>
    </source>
</evidence>
<dbReference type="SUPFAM" id="SSF52833">
    <property type="entry name" value="Thioredoxin-like"/>
    <property type="match status" value="1"/>
</dbReference>
<dbReference type="InterPro" id="IPR013766">
    <property type="entry name" value="Thioredoxin_domain"/>
</dbReference>
<evidence type="ECO:0000256" key="9">
    <source>
        <dbReference type="ARBA" id="ARBA00038489"/>
    </source>
</evidence>
<keyword evidence="6" id="KW-1015">Disulfide bond</keyword>
<dbReference type="GO" id="GO:0008379">
    <property type="term" value="F:thioredoxin peroxidase activity"/>
    <property type="evidence" value="ECO:0007669"/>
    <property type="project" value="TreeGrafter"/>
</dbReference>
<dbReference type="CDD" id="cd03017">
    <property type="entry name" value="PRX_BCP"/>
    <property type="match status" value="1"/>
</dbReference>
<keyword evidence="7" id="KW-0676">Redox-active center</keyword>
<evidence type="ECO:0000259" key="11">
    <source>
        <dbReference type="PROSITE" id="PS51352"/>
    </source>
</evidence>
<dbReference type="PROSITE" id="PS51352">
    <property type="entry name" value="THIOREDOXIN_2"/>
    <property type="match status" value="1"/>
</dbReference>
<evidence type="ECO:0000256" key="10">
    <source>
        <dbReference type="ARBA" id="ARBA00049091"/>
    </source>
</evidence>
<feature type="domain" description="Thioredoxin" evidence="11">
    <location>
        <begin position="4"/>
        <end position="157"/>
    </location>
</feature>
<keyword evidence="4" id="KW-0049">Antioxidant</keyword>
<keyword evidence="3" id="KW-0575">Peroxidase</keyword>
<dbReference type="PIRSF" id="PIRSF000239">
    <property type="entry name" value="AHPC"/>
    <property type="match status" value="1"/>
</dbReference>
<dbReference type="InterPro" id="IPR036249">
    <property type="entry name" value="Thioredoxin-like_sf"/>
</dbReference>
<dbReference type="Gene3D" id="3.40.30.10">
    <property type="entry name" value="Glutaredoxin"/>
    <property type="match status" value="1"/>
</dbReference>
<dbReference type="InterPro" id="IPR050924">
    <property type="entry name" value="Peroxiredoxin_BCP/PrxQ"/>
</dbReference>
<evidence type="ECO:0000313" key="12">
    <source>
        <dbReference type="EMBL" id="SVA31799.1"/>
    </source>
</evidence>
<dbReference type="FunFam" id="3.40.30.10:FF:000007">
    <property type="entry name" value="Thioredoxin-dependent thiol peroxidase"/>
    <property type="match status" value="1"/>
</dbReference>
<dbReference type="GO" id="GO:0005737">
    <property type="term" value="C:cytoplasm"/>
    <property type="evidence" value="ECO:0007669"/>
    <property type="project" value="TreeGrafter"/>
</dbReference>
<dbReference type="InterPro" id="IPR024706">
    <property type="entry name" value="Peroxiredoxin_AhpC-typ"/>
</dbReference>
<dbReference type="GO" id="GO:0045454">
    <property type="term" value="P:cell redox homeostasis"/>
    <property type="evidence" value="ECO:0007669"/>
    <property type="project" value="TreeGrafter"/>
</dbReference>
<evidence type="ECO:0000256" key="6">
    <source>
        <dbReference type="ARBA" id="ARBA00023157"/>
    </source>
</evidence>
<dbReference type="Pfam" id="PF00578">
    <property type="entry name" value="AhpC-TSA"/>
    <property type="match status" value="1"/>
</dbReference>
<dbReference type="EC" id="1.11.1.24" evidence="2"/>
<comment type="subunit">
    <text evidence="1">Monomer.</text>
</comment>
<dbReference type="GO" id="GO:0034599">
    <property type="term" value="P:cellular response to oxidative stress"/>
    <property type="evidence" value="ECO:0007669"/>
    <property type="project" value="TreeGrafter"/>
</dbReference>
<dbReference type="EMBL" id="UINC01007169">
    <property type="protein sequence ID" value="SVA31799.1"/>
    <property type="molecule type" value="Genomic_DNA"/>
</dbReference>
<organism evidence="12">
    <name type="scientific">marine metagenome</name>
    <dbReference type="NCBI Taxonomy" id="408172"/>
    <lineage>
        <taxon>unclassified sequences</taxon>
        <taxon>metagenomes</taxon>
        <taxon>ecological metagenomes</taxon>
    </lineage>
</organism>